<organism evidence="12 13">
    <name type="scientific">Lachancea meyersii CBS 8951</name>
    <dbReference type="NCBI Taxonomy" id="1266667"/>
    <lineage>
        <taxon>Eukaryota</taxon>
        <taxon>Fungi</taxon>
        <taxon>Dikarya</taxon>
        <taxon>Ascomycota</taxon>
        <taxon>Saccharomycotina</taxon>
        <taxon>Saccharomycetes</taxon>
        <taxon>Saccharomycetales</taxon>
        <taxon>Saccharomycetaceae</taxon>
        <taxon>Lachancea</taxon>
    </lineage>
</organism>
<evidence type="ECO:0000256" key="1">
    <source>
        <dbReference type="ARBA" id="ARBA00004496"/>
    </source>
</evidence>
<accession>A0A1G4KFR5</accession>
<dbReference type="GO" id="GO:0005737">
    <property type="term" value="C:cytoplasm"/>
    <property type="evidence" value="ECO:0007669"/>
    <property type="project" value="UniProtKB-SubCell"/>
</dbReference>
<evidence type="ECO:0000256" key="5">
    <source>
        <dbReference type="ARBA" id="ARBA00022490"/>
    </source>
</evidence>
<protein>
    <recommendedName>
        <fullName evidence="4 11">tRNA (uracil-O(2)-)-methyltransferase</fullName>
        <ecNumber evidence="3 11">2.1.1.211</ecNumber>
    </recommendedName>
</protein>
<dbReference type="EC" id="2.1.1.211" evidence="3 11"/>
<dbReference type="Pfam" id="PF07757">
    <property type="entry name" value="AdoMet_MTase"/>
    <property type="match status" value="1"/>
</dbReference>
<dbReference type="OrthoDB" id="10047021at2759"/>
<evidence type="ECO:0000256" key="2">
    <source>
        <dbReference type="ARBA" id="ARBA00009056"/>
    </source>
</evidence>
<dbReference type="PANTHER" id="PTHR21210">
    <property type="entry name" value="TRNA (URACIL-O(2)-)-METHYLTRANSFERASE-RELATED"/>
    <property type="match status" value="1"/>
</dbReference>
<keyword evidence="5 11" id="KW-0963">Cytoplasm</keyword>
<evidence type="ECO:0000313" key="12">
    <source>
        <dbReference type="EMBL" id="SCV03276.1"/>
    </source>
</evidence>
<gene>
    <name evidence="12" type="ORF">LAME_0H09120G</name>
</gene>
<comment type="function">
    <text evidence="11">Adenosyl-L-methionine (AdoMet)-dependent tRNA (uracil-O(2)-)-methyltransferase.</text>
</comment>
<evidence type="ECO:0000256" key="4">
    <source>
        <dbReference type="ARBA" id="ARBA00017788"/>
    </source>
</evidence>
<dbReference type="Proteomes" id="UP000191144">
    <property type="component" value="Chromosome H"/>
</dbReference>
<proteinExistence type="inferred from homology"/>
<evidence type="ECO:0000256" key="9">
    <source>
        <dbReference type="ARBA" id="ARBA00022694"/>
    </source>
</evidence>
<keyword evidence="7 11" id="KW-0808">Transferase</keyword>
<reference evidence="13" key="1">
    <citation type="submission" date="2016-03" db="EMBL/GenBank/DDBJ databases">
        <authorList>
            <person name="Devillers Hugo."/>
        </authorList>
    </citation>
    <scope>NUCLEOTIDE SEQUENCE [LARGE SCALE GENOMIC DNA]</scope>
</reference>
<evidence type="ECO:0000313" key="13">
    <source>
        <dbReference type="Proteomes" id="UP000191144"/>
    </source>
</evidence>
<keyword evidence="9 11" id="KW-0819">tRNA processing</keyword>
<sequence length="530" mass="60306">MSIRFGAHEPSELGNEWVCMYKTEESVDFEKKHFEMAMMNVVRHPNINSTVILRADVLKEWEYDVETGTEVSFKKELHTVADPEAQVVNVEDVTVREIETSPELQLSQKITMVRRIIPRNPYKDAIINQTCLLLNSRTLAETSLIIYTPHLDQKELCPFYIPHVKAVGILFHKQRLSVHYVPFAEQGARELRDEGERVVRTARRLLQTAHKHSSGVKAGYEKKVAHDVVVDKVLFQDRYIALKKKHSRFLVDNWAESTDPKKHVFEDIAIAAFLIELWNKIYGPEFATKMQFRDLGCGNGVLCYLLLQEGISGVGIDARQRKSWKIYPKEVQKKLQEQVIIPSILLRPHPEIKKRAPDLDHNGRYFPIKIQDKIAPATVVYSSEDLLKSSSVNVTEFPPDTFIIGNHSDELTCWIPLLGYPFVVIPCCSHGFSGQRARYGVKKSSLKNGNSTYAGLVERVEALAVRVGWKVEREMLRIPSTRNAAIVGTENSHLDQWPTQEVYDTILEGGGADGWVENTMALAKKSPRGH</sequence>
<dbReference type="EMBL" id="LT598480">
    <property type="protein sequence ID" value="SCV03276.1"/>
    <property type="molecule type" value="Genomic_DNA"/>
</dbReference>
<keyword evidence="8 11" id="KW-0949">S-adenosyl-L-methionine</keyword>
<evidence type="ECO:0000256" key="3">
    <source>
        <dbReference type="ARBA" id="ARBA00012795"/>
    </source>
</evidence>
<dbReference type="GO" id="GO:0030488">
    <property type="term" value="P:tRNA methylation"/>
    <property type="evidence" value="ECO:0007669"/>
    <property type="project" value="UniProtKB-UniRule"/>
</dbReference>
<evidence type="ECO:0000256" key="11">
    <source>
        <dbReference type="RuleBase" id="RU368004"/>
    </source>
</evidence>
<dbReference type="InterPro" id="IPR011671">
    <property type="entry name" value="tRNA_uracil_MeTrfase"/>
</dbReference>
<evidence type="ECO:0000256" key="6">
    <source>
        <dbReference type="ARBA" id="ARBA00022603"/>
    </source>
</evidence>
<dbReference type="PANTHER" id="PTHR21210:SF0">
    <property type="entry name" value="TRNA (URACIL-O(2)-)-METHYLTRANSFERASE-RELATED"/>
    <property type="match status" value="1"/>
</dbReference>
<evidence type="ECO:0000256" key="8">
    <source>
        <dbReference type="ARBA" id="ARBA00022691"/>
    </source>
</evidence>
<evidence type="ECO:0000256" key="7">
    <source>
        <dbReference type="ARBA" id="ARBA00022679"/>
    </source>
</evidence>
<name>A0A1G4KFR5_9SACH</name>
<comment type="similarity">
    <text evidence="2 11">Belongs to the TRM44 family.</text>
</comment>
<keyword evidence="13" id="KW-1185">Reference proteome</keyword>
<dbReference type="AlphaFoldDB" id="A0A1G4KFR5"/>
<comment type="subcellular location">
    <subcellularLocation>
        <location evidence="1 11">Cytoplasm</location>
    </subcellularLocation>
</comment>
<evidence type="ECO:0000256" key="10">
    <source>
        <dbReference type="ARBA" id="ARBA00047957"/>
    </source>
</evidence>
<comment type="catalytic activity">
    <reaction evidence="10 11">
        <text>uridine(44) in tRNA(Ser) + S-adenosyl-L-methionine = 2'-O-methyluridine(44) in tRNA(Ser) + S-adenosyl-L-homocysteine + H(+)</text>
        <dbReference type="Rhea" id="RHEA:43100"/>
        <dbReference type="Rhea" id="RHEA-COMP:10339"/>
        <dbReference type="Rhea" id="RHEA-COMP:10340"/>
        <dbReference type="ChEBI" id="CHEBI:15378"/>
        <dbReference type="ChEBI" id="CHEBI:57856"/>
        <dbReference type="ChEBI" id="CHEBI:59789"/>
        <dbReference type="ChEBI" id="CHEBI:65315"/>
        <dbReference type="ChEBI" id="CHEBI:74478"/>
        <dbReference type="EC" id="2.1.1.211"/>
    </reaction>
</comment>
<keyword evidence="6 11" id="KW-0489">Methyltransferase</keyword>
<dbReference type="GO" id="GO:0141101">
    <property type="term" value="F:tRNA(Ser) (uridine(44)-2'-O-)-methyltransferase activity"/>
    <property type="evidence" value="ECO:0007669"/>
    <property type="project" value="UniProtKB-EC"/>
</dbReference>